<reference evidence="2" key="2">
    <citation type="journal article" date="2011" name="Proc. Natl. Acad. Sci. U.S.A.">
        <title>Obligate biotrophy features unraveled by the genomic analysis of rust fungi.</title>
        <authorList>
            <person name="Duplessis S."/>
            <person name="Cuomo C.A."/>
            <person name="Lin Y.-C."/>
            <person name="Aerts A."/>
            <person name="Tisserant E."/>
            <person name="Veneault-Fourrey C."/>
            <person name="Joly D.L."/>
            <person name="Hacquard S."/>
            <person name="Amselem J."/>
            <person name="Cantarel B.L."/>
            <person name="Chiu R."/>
            <person name="Coutinho P.M."/>
            <person name="Feau N."/>
            <person name="Field M."/>
            <person name="Frey P."/>
            <person name="Gelhaye E."/>
            <person name="Goldberg J."/>
            <person name="Grabherr M.G."/>
            <person name="Kodira C.D."/>
            <person name="Kohler A."/>
            <person name="Kuees U."/>
            <person name="Lindquist E.A."/>
            <person name="Lucas S.M."/>
            <person name="Mago R."/>
            <person name="Mauceli E."/>
            <person name="Morin E."/>
            <person name="Murat C."/>
            <person name="Pangilinan J.L."/>
            <person name="Park R."/>
            <person name="Pearson M."/>
            <person name="Quesneville H."/>
            <person name="Rouhier N."/>
            <person name="Sakthikumar S."/>
            <person name="Salamov A.A."/>
            <person name="Schmutz J."/>
            <person name="Selles B."/>
            <person name="Shapiro H."/>
            <person name="Tanguay P."/>
            <person name="Tuskan G.A."/>
            <person name="Henrissat B."/>
            <person name="Van de Peer Y."/>
            <person name="Rouze P."/>
            <person name="Ellis J.G."/>
            <person name="Dodds P.N."/>
            <person name="Schein J.E."/>
            <person name="Zhong S."/>
            <person name="Hamelin R.C."/>
            <person name="Grigoriev I.V."/>
            <person name="Szabo L.J."/>
            <person name="Martin F."/>
        </authorList>
    </citation>
    <scope>NUCLEOTIDE SEQUENCE [LARGE SCALE GENOMIC DNA]</scope>
    <source>
        <strain evidence="2">CRL 75-36-700-3 / race SCCL</strain>
    </source>
</reference>
<dbReference type="AlphaFoldDB" id="E3K361"/>
<name>E3K361_PUCGT</name>
<dbReference type="RefSeq" id="XP_003323337.1">
    <property type="nucleotide sequence ID" value="XM_003323289.1"/>
</dbReference>
<dbReference type="InParanoid" id="E3K361"/>
<dbReference type="GeneID" id="10537106"/>
<gene>
    <name evidence="1" type="ORF">PGTG_04874</name>
</gene>
<dbReference type="VEuPathDB" id="FungiDB:PGTG_04874"/>
<dbReference type="HOGENOM" id="CLU_1644548_0_0_1"/>
<keyword evidence="2" id="KW-1185">Reference proteome</keyword>
<dbReference type="OrthoDB" id="10528307at2759"/>
<evidence type="ECO:0000313" key="1">
    <source>
        <dbReference type="EMBL" id="EFP78918.1"/>
    </source>
</evidence>
<dbReference type="KEGG" id="pgr:PGTG_04874"/>
<dbReference type="EMBL" id="DS178271">
    <property type="protein sequence ID" value="EFP78918.1"/>
    <property type="molecule type" value="Genomic_DNA"/>
</dbReference>
<reference key="1">
    <citation type="submission" date="2007-01" db="EMBL/GenBank/DDBJ databases">
        <title>The Genome Sequence of Puccinia graminis f. sp. tritici Strain CRL 75-36-700-3.</title>
        <authorList>
            <consortium name="The Broad Institute Genome Sequencing Platform"/>
            <person name="Birren B."/>
            <person name="Lander E."/>
            <person name="Galagan J."/>
            <person name="Nusbaum C."/>
            <person name="Devon K."/>
            <person name="Cuomo C."/>
            <person name="Jaffe D."/>
            <person name="Butler J."/>
            <person name="Alvarez P."/>
            <person name="Gnerre S."/>
            <person name="Grabherr M."/>
            <person name="Mauceli E."/>
            <person name="Brockman W."/>
            <person name="Young S."/>
            <person name="LaButti K."/>
            <person name="Sykes S."/>
            <person name="DeCaprio D."/>
            <person name="Crawford M."/>
            <person name="Koehrsen M."/>
            <person name="Engels R."/>
            <person name="Montgomery P."/>
            <person name="Pearson M."/>
            <person name="Howarth C."/>
            <person name="Larson L."/>
            <person name="White J."/>
            <person name="Zeng Q."/>
            <person name="Kodira C."/>
            <person name="Yandava C."/>
            <person name="Alvarado L."/>
            <person name="O'Leary S."/>
            <person name="Szabo L."/>
            <person name="Dean R."/>
            <person name="Schein J."/>
        </authorList>
    </citation>
    <scope>NUCLEOTIDE SEQUENCE</scope>
    <source>
        <strain>CRL 75-36-700-3</strain>
    </source>
</reference>
<proteinExistence type="predicted"/>
<dbReference type="Proteomes" id="UP000008783">
    <property type="component" value="Unassembled WGS sequence"/>
</dbReference>
<accession>E3K361</accession>
<sequence>MVDSTLMSATKDGSEDEVVVRSRSLKFDVQDASGGYETCICIGSYRIYFEPDTGISISLPSILCIKYGFGGISHLRRYRIHFSLFKYDTCICLRKCRFSSSAEIVIAATPHLEPNTAAPNADNGTKEFGPSSRIGLATTQFPSNGFMDYQDHWDDQPATTV</sequence>
<protein>
    <submittedName>
        <fullName evidence="1">Uncharacterized protein</fullName>
    </submittedName>
</protein>
<organism evidence="1 2">
    <name type="scientific">Puccinia graminis f. sp. tritici (strain CRL 75-36-700-3 / race SCCL)</name>
    <name type="common">Black stem rust fungus</name>
    <dbReference type="NCBI Taxonomy" id="418459"/>
    <lineage>
        <taxon>Eukaryota</taxon>
        <taxon>Fungi</taxon>
        <taxon>Dikarya</taxon>
        <taxon>Basidiomycota</taxon>
        <taxon>Pucciniomycotina</taxon>
        <taxon>Pucciniomycetes</taxon>
        <taxon>Pucciniales</taxon>
        <taxon>Pucciniaceae</taxon>
        <taxon>Puccinia</taxon>
    </lineage>
</organism>
<evidence type="ECO:0000313" key="2">
    <source>
        <dbReference type="Proteomes" id="UP000008783"/>
    </source>
</evidence>